<evidence type="ECO:0000313" key="1">
    <source>
        <dbReference type="EMBL" id="SVA08818.1"/>
    </source>
</evidence>
<gene>
    <name evidence="1" type="ORF">METZ01_LOCUS61672</name>
</gene>
<name>A0A381SZR9_9ZZZZ</name>
<reference evidence="1" key="1">
    <citation type="submission" date="2018-05" db="EMBL/GenBank/DDBJ databases">
        <authorList>
            <person name="Lanie J.A."/>
            <person name="Ng W.-L."/>
            <person name="Kazmierczak K.M."/>
            <person name="Andrzejewski T.M."/>
            <person name="Davidsen T.M."/>
            <person name="Wayne K.J."/>
            <person name="Tettelin H."/>
            <person name="Glass J.I."/>
            <person name="Rusch D."/>
            <person name="Podicherti R."/>
            <person name="Tsui H.-C.T."/>
            <person name="Winkler M.E."/>
        </authorList>
    </citation>
    <scope>NUCLEOTIDE SEQUENCE</scope>
</reference>
<proteinExistence type="predicted"/>
<protein>
    <submittedName>
        <fullName evidence="1">Uncharacterized protein</fullName>
    </submittedName>
</protein>
<dbReference type="AlphaFoldDB" id="A0A381SZR9"/>
<dbReference type="EMBL" id="UINC01003734">
    <property type="protein sequence ID" value="SVA08818.1"/>
    <property type="molecule type" value="Genomic_DNA"/>
</dbReference>
<organism evidence="1">
    <name type="scientific">marine metagenome</name>
    <dbReference type="NCBI Taxonomy" id="408172"/>
    <lineage>
        <taxon>unclassified sequences</taxon>
        <taxon>metagenomes</taxon>
        <taxon>ecological metagenomes</taxon>
    </lineage>
</organism>
<sequence length="54" mass="5998">MYNKLINLVDNSGLVVINGIYSSDGFYINAGMLEPGMGYWVRAVSDREIVLTID</sequence>
<accession>A0A381SZR9</accession>